<dbReference type="EnsemblMetazoa" id="ACHR014324-RA">
    <property type="protein sequence ID" value="ACHR014324-PA"/>
    <property type="gene ID" value="ACHR014324"/>
</dbReference>
<protein>
    <submittedName>
        <fullName evidence="1">Uncharacterized protein</fullName>
    </submittedName>
</protein>
<name>A0A182KIQ6_9DIPT</name>
<organism evidence="1 2">
    <name type="scientific">Anopheles christyi</name>
    <dbReference type="NCBI Taxonomy" id="43041"/>
    <lineage>
        <taxon>Eukaryota</taxon>
        <taxon>Metazoa</taxon>
        <taxon>Ecdysozoa</taxon>
        <taxon>Arthropoda</taxon>
        <taxon>Hexapoda</taxon>
        <taxon>Insecta</taxon>
        <taxon>Pterygota</taxon>
        <taxon>Neoptera</taxon>
        <taxon>Endopterygota</taxon>
        <taxon>Diptera</taxon>
        <taxon>Nematocera</taxon>
        <taxon>Culicoidea</taxon>
        <taxon>Culicidae</taxon>
        <taxon>Anophelinae</taxon>
        <taxon>Anopheles</taxon>
    </lineage>
</organism>
<reference evidence="2" key="1">
    <citation type="submission" date="2013-03" db="EMBL/GenBank/DDBJ databases">
        <title>The Genome Sequence of Anopheles christyi ACHKN1017.</title>
        <authorList>
            <consortium name="The Broad Institute Genomics Platform"/>
            <person name="Neafsey D.E."/>
            <person name="Besansky N."/>
            <person name="Walker B."/>
            <person name="Young S.K."/>
            <person name="Zeng Q."/>
            <person name="Gargeya S."/>
            <person name="Fitzgerald M."/>
            <person name="Haas B."/>
            <person name="Abouelleil A."/>
            <person name="Allen A.W."/>
            <person name="Alvarado L."/>
            <person name="Arachchi H.M."/>
            <person name="Berlin A.M."/>
            <person name="Chapman S.B."/>
            <person name="Gainer-Dewar J."/>
            <person name="Goldberg J."/>
            <person name="Griggs A."/>
            <person name="Gujja S."/>
            <person name="Hansen M."/>
            <person name="Howarth C."/>
            <person name="Imamovic A."/>
            <person name="Ireland A."/>
            <person name="Larimer J."/>
            <person name="McCowan C."/>
            <person name="Murphy C."/>
            <person name="Pearson M."/>
            <person name="Poon T.W."/>
            <person name="Priest M."/>
            <person name="Roberts A."/>
            <person name="Saif S."/>
            <person name="Shea T."/>
            <person name="Sisk P."/>
            <person name="Sykes S."/>
            <person name="Wortman J."/>
            <person name="Nusbaum C."/>
            <person name="Birren B."/>
        </authorList>
    </citation>
    <scope>NUCLEOTIDE SEQUENCE [LARGE SCALE GENOMIC DNA]</scope>
    <source>
        <strain evidence="2">ACHKN1017</strain>
    </source>
</reference>
<keyword evidence="2" id="KW-1185">Reference proteome</keyword>
<dbReference type="Proteomes" id="UP000075881">
    <property type="component" value="Unassembled WGS sequence"/>
</dbReference>
<accession>A0A182KIQ6</accession>
<sequence>MSMSDSASMMPLLPPSPAGGAGVTRGVNLWIVFSITPVFFVT</sequence>
<reference evidence="1" key="2">
    <citation type="submission" date="2020-05" db="UniProtKB">
        <authorList>
            <consortium name="EnsemblMetazoa"/>
        </authorList>
    </citation>
    <scope>IDENTIFICATION</scope>
    <source>
        <strain evidence="1">ACHKN1017</strain>
    </source>
</reference>
<evidence type="ECO:0000313" key="2">
    <source>
        <dbReference type="Proteomes" id="UP000075881"/>
    </source>
</evidence>
<dbReference type="AlphaFoldDB" id="A0A182KIQ6"/>
<evidence type="ECO:0000313" key="1">
    <source>
        <dbReference type="EnsemblMetazoa" id="ACHR014324-PA"/>
    </source>
</evidence>
<proteinExistence type="predicted"/>
<dbReference type="VEuPathDB" id="VectorBase:ACHR014324"/>